<dbReference type="InterPro" id="IPR035513">
    <property type="entry name" value="Invertase/methylesterase_inhib"/>
</dbReference>
<dbReference type="EMBL" id="JBGMDY010000002">
    <property type="protein sequence ID" value="KAL2345489.1"/>
    <property type="molecule type" value="Genomic_DNA"/>
</dbReference>
<dbReference type="InterPro" id="IPR052421">
    <property type="entry name" value="PCW_Enzyme_Inhibitor"/>
</dbReference>
<protein>
    <recommendedName>
        <fullName evidence="5">Pectinesterase inhibitor domain-containing protein</fullName>
    </recommendedName>
</protein>
<dbReference type="PANTHER" id="PTHR36710">
    <property type="entry name" value="PECTINESTERASE INHIBITOR-LIKE"/>
    <property type="match status" value="1"/>
</dbReference>
<dbReference type="AlphaFoldDB" id="A0ABD1NBJ3"/>
<name>A0ABD1NBJ3_9FABA</name>
<proteinExistence type="inferred from homology"/>
<gene>
    <name evidence="6" type="ORF">Fmac_006774</name>
</gene>
<feature type="domain" description="Pectinesterase inhibitor" evidence="5">
    <location>
        <begin position="125"/>
        <end position="270"/>
    </location>
</feature>
<evidence type="ECO:0000256" key="2">
    <source>
        <dbReference type="ARBA" id="ARBA00023157"/>
    </source>
</evidence>
<sequence length="281" mass="30253">MVVTGGGVSVEVGVFDNEVDDVEGGDAEGGEVELGERGFIDEVEDVGDNNGDEEDEVEDGTDNGFQQKPSHPIRVPLFPPHFHQRRLPFHTLIAPTPTPQPAKEPETNILNLGEALKGASESILKPGPHIMEFCHGTENPTLCADTIAPFFHGSFDPVKALETEIKATLNQTMKVASIIADALASPDTDKNALDVLDVCRSQYESIVDTVKESLELLAQQNVVDAYYKFNSVISDQSACEDAFVESPGVQNPFAGDSLTVFQLGGNCLAIMDSLVNSPHLF</sequence>
<keyword evidence="1" id="KW-0732">Signal</keyword>
<reference evidence="6 7" key="1">
    <citation type="submission" date="2024-08" db="EMBL/GenBank/DDBJ databases">
        <title>Insights into the chromosomal genome structure of Flemingia macrophylla.</title>
        <authorList>
            <person name="Ding Y."/>
            <person name="Zhao Y."/>
            <person name="Bi W."/>
            <person name="Wu M."/>
            <person name="Zhao G."/>
            <person name="Gong Y."/>
            <person name="Li W."/>
            <person name="Zhang P."/>
        </authorList>
    </citation>
    <scope>NUCLEOTIDE SEQUENCE [LARGE SCALE GENOMIC DNA]</scope>
    <source>
        <strain evidence="6">DYQJB</strain>
        <tissue evidence="6">Leaf</tissue>
    </source>
</reference>
<accession>A0ABD1NBJ3</accession>
<evidence type="ECO:0000313" key="6">
    <source>
        <dbReference type="EMBL" id="KAL2345489.1"/>
    </source>
</evidence>
<evidence type="ECO:0000256" key="4">
    <source>
        <dbReference type="SAM" id="MobiDB-lite"/>
    </source>
</evidence>
<evidence type="ECO:0000259" key="5">
    <source>
        <dbReference type="SMART" id="SM00856"/>
    </source>
</evidence>
<keyword evidence="7" id="KW-1185">Reference proteome</keyword>
<dbReference type="Gene3D" id="1.20.140.40">
    <property type="entry name" value="Invertase/pectin methylesterase inhibitor family protein"/>
    <property type="match status" value="1"/>
</dbReference>
<keyword evidence="2" id="KW-1015">Disulfide bond</keyword>
<dbReference type="PANTHER" id="PTHR36710:SF18">
    <property type="entry name" value="PECTINESTERASE INHIBITOR 5-RELATED"/>
    <property type="match status" value="1"/>
</dbReference>
<dbReference type="NCBIfam" id="TIGR01614">
    <property type="entry name" value="PME_inhib"/>
    <property type="match status" value="1"/>
</dbReference>
<dbReference type="SUPFAM" id="SSF101148">
    <property type="entry name" value="Plant invertase/pectin methylesterase inhibitor"/>
    <property type="match status" value="1"/>
</dbReference>
<dbReference type="FunFam" id="1.20.140.40:FF:000003">
    <property type="entry name" value="Invertase/pectin methylesterase inhibitor family protein"/>
    <property type="match status" value="1"/>
</dbReference>
<evidence type="ECO:0000256" key="1">
    <source>
        <dbReference type="ARBA" id="ARBA00022729"/>
    </source>
</evidence>
<evidence type="ECO:0000256" key="3">
    <source>
        <dbReference type="ARBA" id="ARBA00038471"/>
    </source>
</evidence>
<organism evidence="6 7">
    <name type="scientific">Flemingia macrophylla</name>
    <dbReference type="NCBI Taxonomy" id="520843"/>
    <lineage>
        <taxon>Eukaryota</taxon>
        <taxon>Viridiplantae</taxon>
        <taxon>Streptophyta</taxon>
        <taxon>Embryophyta</taxon>
        <taxon>Tracheophyta</taxon>
        <taxon>Spermatophyta</taxon>
        <taxon>Magnoliopsida</taxon>
        <taxon>eudicotyledons</taxon>
        <taxon>Gunneridae</taxon>
        <taxon>Pentapetalae</taxon>
        <taxon>rosids</taxon>
        <taxon>fabids</taxon>
        <taxon>Fabales</taxon>
        <taxon>Fabaceae</taxon>
        <taxon>Papilionoideae</taxon>
        <taxon>50 kb inversion clade</taxon>
        <taxon>NPAAA clade</taxon>
        <taxon>indigoferoid/millettioid clade</taxon>
        <taxon>Phaseoleae</taxon>
        <taxon>Flemingia</taxon>
    </lineage>
</organism>
<feature type="compositionally biased region" description="Acidic residues" evidence="4">
    <location>
        <begin position="43"/>
        <end position="61"/>
    </location>
</feature>
<dbReference type="SMART" id="SM00856">
    <property type="entry name" value="PMEI"/>
    <property type="match status" value="1"/>
</dbReference>
<dbReference type="CDD" id="cd15800">
    <property type="entry name" value="PMEI-like_2"/>
    <property type="match status" value="1"/>
</dbReference>
<evidence type="ECO:0000313" key="7">
    <source>
        <dbReference type="Proteomes" id="UP001603857"/>
    </source>
</evidence>
<feature type="region of interest" description="Disordered" evidence="4">
    <location>
        <begin position="43"/>
        <end position="73"/>
    </location>
</feature>
<comment type="caution">
    <text evidence="6">The sequence shown here is derived from an EMBL/GenBank/DDBJ whole genome shotgun (WGS) entry which is preliminary data.</text>
</comment>
<dbReference type="Pfam" id="PF04043">
    <property type="entry name" value="PMEI"/>
    <property type="match status" value="1"/>
</dbReference>
<dbReference type="InterPro" id="IPR006501">
    <property type="entry name" value="Pectinesterase_inhib_dom"/>
</dbReference>
<dbReference type="Proteomes" id="UP001603857">
    <property type="component" value="Unassembled WGS sequence"/>
</dbReference>
<comment type="similarity">
    <text evidence="3">Belongs to the PMEI family.</text>
</comment>